<dbReference type="Proteomes" id="UP000015105">
    <property type="component" value="Chromosome 4D"/>
</dbReference>
<evidence type="ECO:0000256" key="1">
    <source>
        <dbReference type="SAM" id="MobiDB-lite"/>
    </source>
</evidence>
<evidence type="ECO:0000313" key="2">
    <source>
        <dbReference type="EnsemblPlants" id="AET4Gv20719400.2"/>
    </source>
</evidence>
<keyword evidence="3" id="KW-1185">Reference proteome</keyword>
<name>A0A453IX61_AEGTS</name>
<feature type="region of interest" description="Disordered" evidence="1">
    <location>
        <begin position="1"/>
        <end position="64"/>
    </location>
</feature>
<dbReference type="Gramene" id="AET4Gv20719400.2">
    <property type="protein sequence ID" value="AET4Gv20719400.2"/>
    <property type="gene ID" value="AET4Gv20719400"/>
</dbReference>
<reference evidence="3" key="2">
    <citation type="journal article" date="2017" name="Nat. Plants">
        <title>The Aegilops tauschii genome reveals multiple impacts of transposons.</title>
        <authorList>
            <person name="Zhao G."/>
            <person name="Zou C."/>
            <person name="Li K."/>
            <person name="Wang K."/>
            <person name="Li T."/>
            <person name="Gao L."/>
            <person name="Zhang X."/>
            <person name="Wang H."/>
            <person name="Yang Z."/>
            <person name="Liu X."/>
            <person name="Jiang W."/>
            <person name="Mao L."/>
            <person name="Kong X."/>
            <person name="Jiao Y."/>
            <person name="Jia J."/>
        </authorList>
    </citation>
    <scope>NUCLEOTIDE SEQUENCE [LARGE SCALE GENOMIC DNA]</scope>
    <source>
        <strain evidence="3">cv. AL8/78</strain>
    </source>
</reference>
<reference evidence="2" key="3">
    <citation type="journal article" date="2017" name="Nature">
        <title>Genome sequence of the progenitor of the wheat D genome Aegilops tauschii.</title>
        <authorList>
            <person name="Luo M.C."/>
            <person name="Gu Y.Q."/>
            <person name="Puiu D."/>
            <person name="Wang H."/>
            <person name="Twardziok S.O."/>
            <person name="Deal K.R."/>
            <person name="Huo N."/>
            <person name="Zhu T."/>
            <person name="Wang L."/>
            <person name="Wang Y."/>
            <person name="McGuire P.E."/>
            <person name="Liu S."/>
            <person name="Long H."/>
            <person name="Ramasamy R.K."/>
            <person name="Rodriguez J.C."/>
            <person name="Van S.L."/>
            <person name="Yuan L."/>
            <person name="Wang Z."/>
            <person name="Xia Z."/>
            <person name="Xiao L."/>
            <person name="Anderson O.D."/>
            <person name="Ouyang S."/>
            <person name="Liang Y."/>
            <person name="Zimin A.V."/>
            <person name="Pertea G."/>
            <person name="Qi P."/>
            <person name="Bennetzen J.L."/>
            <person name="Dai X."/>
            <person name="Dawson M.W."/>
            <person name="Muller H.G."/>
            <person name="Kugler K."/>
            <person name="Rivarola-Duarte L."/>
            <person name="Spannagl M."/>
            <person name="Mayer K.F.X."/>
            <person name="Lu F.H."/>
            <person name="Bevan M.W."/>
            <person name="Leroy P."/>
            <person name="Li P."/>
            <person name="You F.M."/>
            <person name="Sun Q."/>
            <person name="Liu Z."/>
            <person name="Lyons E."/>
            <person name="Wicker T."/>
            <person name="Salzberg S.L."/>
            <person name="Devos K.M."/>
            <person name="Dvorak J."/>
        </authorList>
    </citation>
    <scope>NUCLEOTIDE SEQUENCE [LARGE SCALE GENOMIC DNA]</scope>
    <source>
        <strain evidence="2">cv. AL8/78</strain>
    </source>
</reference>
<dbReference type="EnsemblPlants" id="AET4Gv20719400.2">
    <property type="protein sequence ID" value="AET4Gv20719400.2"/>
    <property type="gene ID" value="AET4Gv20719400"/>
</dbReference>
<protein>
    <submittedName>
        <fullName evidence="2">Uncharacterized protein</fullName>
    </submittedName>
</protein>
<evidence type="ECO:0000313" key="3">
    <source>
        <dbReference type="Proteomes" id="UP000015105"/>
    </source>
</evidence>
<feature type="compositionally biased region" description="Basic residues" evidence="1">
    <location>
        <begin position="45"/>
        <end position="64"/>
    </location>
</feature>
<proteinExistence type="predicted"/>
<reference evidence="2" key="4">
    <citation type="submission" date="2019-03" db="UniProtKB">
        <authorList>
            <consortium name="EnsemblPlants"/>
        </authorList>
    </citation>
    <scope>IDENTIFICATION</scope>
</reference>
<feature type="compositionally biased region" description="Low complexity" evidence="1">
    <location>
        <begin position="1"/>
        <end position="12"/>
    </location>
</feature>
<reference evidence="2" key="5">
    <citation type="journal article" date="2021" name="G3 (Bethesda)">
        <title>Aegilops tauschii genome assembly Aet v5.0 features greater sequence contiguity and improved annotation.</title>
        <authorList>
            <person name="Wang L."/>
            <person name="Zhu T."/>
            <person name="Rodriguez J.C."/>
            <person name="Deal K.R."/>
            <person name="Dubcovsky J."/>
            <person name="McGuire P.E."/>
            <person name="Lux T."/>
            <person name="Spannagl M."/>
            <person name="Mayer K.F.X."/>
            <person name="Baldrich P."/>
            <person name="Meyers B.C."/>
            <person name="Huo N."/>
            <person name="Gu Y.Q."/>
            <person name="Zhou H."/>
            <person name="Devos K.M."/>
            <person name="Bennetzen J.L."/>
            <person name="Unver T."/>
            <person name="Budak H."/>
            <person name="Gulick P.J."/>
            <person name="Galiba G."/>
            <person name="Kalapos B."/>
            <person name="Nelson D.R."/>
            <person name="Li P."/>
            <person name="You F.M."/>
            <person name="Luo M.C."/>
            <person name="Dvorak J."/>
        </authorList>
    </citation>
    <scope>NUCLEOTIDE SEQUENCE [LARGE SCALE GENOMIC DNA]</scope>
    <source>
        <strain evidence="2">cv. AL8/78</strain>
    </source>
</reference>
<sequence length="64" mass="6863">RQLSAEAEAAVKPVEEDSTIAGDVEGAATGRPVADRSRGVSGGRGRARERRGGRRPRVHHHLPR</sequence>
<accession>A0A453IX61</accession>
<reference evidence="3" key="1">
    <citation type="journal article" date="2014" name="Science">
        <title>Ancient hybridizations among the ancestral genomes of bread wheat.</title>
        <authorList>
            <consortium name="International Wheat Genome Sequencing Consortium,"/>
            <person name="Marcussen T."/>
            <person name="Sandve S.R."/>
            <person name="Heier L."/>
            <person name="Spannagl M."/>
            <person name="Pfeifer M."/>
            <person name="Jakobsen K.S."/>
            <person name="Wulff B.B."/>
            <person name="Steuernagel B."/>
            <person name="Mayer K.F."/>
            <person name="Olsen O.A."/>
        </authorList>
    </citation>
    <scope>NUCLEOTIDE SEQUENCE [LARGE SCALE GENOMIC DNA]</scope>
    <source>
        <strain evidence="3">cv. AL8/78</strain>
    </source>
</reference>
<dbReference type="AlphaFoldDB" id="A0A453IX61"/>
<organism evidence="2 3">
    <name type="scientific">Aegilops tauschii subsp. strangulata</name>
    <name type="common">Goatgrass</name>
    <dbReference type="NCBI Taxonomy" id="200361"/>
    <lineage>
        <taxon>Eukaryota</taxon>
        <taxon>Viridiplantae</taxon>
        <taxon>Streptophyta</taxon>
        <taxon>Embryophyta</taxon>
        <taxon>Tracheophyta</taxon>
        <taxon>Spermatophyta</taxon>
        <taxon>Magnoliopsida</taxon>
        <taxon>Liliopsida</taxon>
        <taxon>Poales</taxon>
        <taxon>Poaceae</taxon>
        <taxon>BOP clade</taxon>
        <taxon>Pooideae</taxon>
        <taxon>Triticodae</taxon>
        <taxon>Triticeae</taxon>
        <taxon>Triticinae</taxon>
        <taxon>Aegilops</taxon>
    </lineage>
</organism>